<dbReference type="Gene3D" id="3.30.1490.20">
    <property type="entry name" value="ATP-grasp fold, A domain"/>
    <property type="match status" value="1"/>
</dbReference>
<dbReference type="EMBL" id="JBBEGL010000004">
    <property type="protein sequence ID" value="MEJ2888108.1"/>
    <property type="molecule type" value="Genomic_DNA"/>
</dbReference>
<gene>
    <name evidence="6" type="ORF">WCD41_16725</name>
</gene>
<keyword evidence="7" id="KW-1185">Reference proteome</keyword>
<name>A0ABU8N6T6_9PSEU</name>
<evidence type="ECO:0000259" key="5">
    <source>
        <dbReference type="PROSITE" id="PS50975"/>
    </source>
</evidence>
<sequence length="401" mass="43859">MQHSPTAAHQVPAYVLGGYESGMAVVGSLGRAGVPVVAVLTSPREITRHSRYVGGSVTVPDPADHTTDYVEALLGLADSHGPGVVVPTTDESLEAVAAHHATLSARHTVACPPDAVAQTFLDKRITSEIADRVGVEAPITAAPASYDELAALAPRLRFPCLVKPAESYRYNRAFGVKMKRVHTPDELRTAWGEAHELGIGTMVQELIPGPETGGVNYNVYVVDGEPLVEMTSRKLRLNPRDFGYPSAVVSGHVPEVVEPGRAIVAAMGIEGFANVEFKQDERDGRYRLMEVNGRPNMSGRLAVRCGVDFPLMTYRHLVHGERPVAAPWREGVYWVNEFKDTRILVDRWRDGRLPWLRGVRPYFAPRVHGTFDARDPRPFLARLRDRVTIEDAPATAGSAAR</sequence>
<dbReference type="InterPro" id="IPR011761">
    <property type="entry name" value="ATP-grasp"/>
</dbReference>
<evidence type="ECO:0000256" key="4">
    <source>
        <dbReference type="PROSITE-ProRule" id="PRU00409"/>
    </source>
</evidence>
<dbReference type="InterPro" id="IPR013815">
    <property type="entry name" value="ATP_grasp_subdomain_1"/>
</dbReference>
<dbReference type="Gene3D" id="3.40.50.20">
    <property type="match status" value="1"/>
</dbReference>
<accession>A0ABU8N6T6</accession>
<proteinExistence type="predicted"/>
<evidence type="ECO:0000313" key="6">
    <source>
        <dbReference type="EMBL" id="MEJ2888108.1"/>
    </source>
</evidence>
<evidence type="ECO:0000313" key="7">
    <source>
        <dbReference type="Proteomes" id="UP001370100"/>
    </source>
</evidence>
<dbReference type="PANTHER" id="PTHR43585">
    <property type="entry name" value="FUMIPYRROLE BIOSYNTHESIS PROTEIN C"/>
    <property type="match status" value="1"/>
</dbReference>
<dbReference type="RefSeq" id="WP_337714598.1">
    <property type="nucleotide sequence ID" value="NZ_JBBEGL010000004.1"/>
</dbReference>
<keyword evidence="2 4" id="KW-0547">Nucleotide-binding</keyword>
<dbReference type="PANTHER" id="PTHR43585:SF2">
    <property type="entry name" value="ATP-GRASP ENZYME FSQD"/>
    <property type="match status" value="1"/>
</dbReference>
<reference evidence="6 7" key="1">
    <citation type="submission" date="2024-03" db="EMBL/GenBank/DDBJ databases">
        <title>Actinomycetospora sp. OC33-EN06, a novel actinomycete isolated from wild orchid (Aerides multiflora).</title>
        <authorList>
            <person name="Suriyachadkun C."/>
        </authorList>
    </citation>
    <scope>NUCLEOTIDE SEQUENCE [LARGE SCALE GENOMIC DNA]</scope>
    <source>
        <strain evidence="6 7">OC33-EN06</strain>
    </source>
</reference>
<keyword evidence="3 4" id="KW-0067">ATP-binding</keyword>
<feature type="domain" description="ATP-grasp" evidence="5">
    <location>
        <begin position="127"/>
        <end position="318"/>
    </location>
</feature>
<organism evidence="6 7">
    <name type="scientific">Actinomycetospora aeridis</name>
    <dbReference type="NCBI Taxonomy" id="3129231"/>
    <lineage>
        <taxon>Bacteria</taxon>
        <taxon>Bacillati</taxon>
        <taxon>Actinomycetota</taxon>
        <taxon>Actinomycetes</taxon>
        <taxon>Pseudonocardiales</taxon>
        <taxon>Pseudonocardiaceae</taxon>
        <taxon>Actinomycetospora</taxon>
    </lineage>
</organism>
<evidence type="ECO:0000256" key="2">
    <source>
        <dbReference type="ARBA" id="ARBA00022741"/>
    </source>
</evidence>
<dbReference type="Gene3D" id="3.30.470.20">
    <property type="entry name" value="ATP-grasp fold, B domain"/>
    <property type="match status" value="1"/>
</dbReference>
<comment type="caution">
    <text evidence="6">The sequence shown here is derived from an EMBL/GenBank/DDBJ whole genome shotgun (WGS) entry which is preliminary data.</text>
</comment>
<dbReference type="SUPFAM" id="SSF56059">
    <property type="entry name" value="Glutathione synthetase ATP-binding domain-like"/>
    <property type="match status" value="1"/>
</dbReference>
<dbReference type="Proteomes" id="UP001370100">
    <property type="component" value="Unassembled WGS sequence"/>
</dbReference>
<dbReference type="InterPro" id="IPR052032">
    <property type="entry name" value="ATP-dep_AA_Ligase"/>
</dbReference>
<protein>
    <submittedName>
        <fullName evidence="6">ATP-grasp domain-containing protein</fullName>
    </submittedName>
</protein>
<evidence type="ECO:0000256" key="1">
    <source>
        <dbReference type="ARBA" id="ARBA00022598"/>
    </source>
</evidence>
<dbReference type="Pfam" id="PF15632">
    <property type="entry name" value="ATPgrasp_Ter"/>
    <property type="match status" value="1"/>
</dbReference>
<dbReference type="PROSITE" id="PS50975">
    <property type="entry name" value="ATP_GRASP"/>
    <property type="match status" value="1"/>
</dbReference>
<keyword evidence="1" id="KW-0436">Ligase</keyword>
<evidence type="ECO:0000256" key="3">
    <source>
        <dbReference type="ARBA" id="ARBA00022840"/>
    </source>
</evidence>